<dbReference type="GO" id="GO:0004386">
    <property type="term" value="F:helicase activity"/>
    <property type="evidence" value="ECO:0007669"/>
    <property type="project" value="UniProtKB-KW"/>
</dbReference>
<evidence type="ECO:0000259" key="1">
    <source>
        <dbReference type="PROSITE" id="PS51192"/>
    </source>
</evidence>
<gene>
    <name evidence="2" type="ORF">C1872_12740</name>
</gene>
<dbReference type="Pfam" id="PF00271">
    <property type="entry name" value="Helicase_C"/>
    <property type="match status" value="1"/>
</dbReference>
<dbReference type="InterPro" id="IPR014001">
    <property type="entry name" value="Helicase_ATP-bd"/>
</dbReference>
<dbReference type="PROSITE" id="PS51192">
    <property type="entry name" value="HELICASE_ATP_BIND_1"/>
    <property type="match status" value="1"/>
</dbReference>
<reference evidence="2 3" key="1">
    <citation type="journal article" date="2018" name="Elife">
        <title>Discovery and characterization of a prevalent human gut bacterial enzyme sufficient for the inactivation of a family of plant toxins.</title>
        <authorList>
            <person name="Koppel N."/>
            <person name="Bisanz J.E."/>
            <person name="Pandelia M.E."/>
            <person name="Turnbaugh P.J."/>
            <person name="Balskus E.P."/>
        </authorList>
    </citation>
    <scope>NUCLEOTIDE SEQUENCE [LARGE SCALE GENOMIC DNA]</scope>
    <source>
        <strain evidence="2 3">MR1 #12</strain>
    </source>
</reference>
<keyword evidence="2" id="KW-0547">Nucleotide-binding</keyword>
<dbReference type="GO" id="GO:0003677">
    <property type="term" value="F:DNA binding"/>
    <property type="evidence" value="ECO:0007669"/>
    <property type="project" value="InterPro"/>
</dbReference>
<keyword evidence="2" id="KW-0378">Hydrolase</keyword>
<dbReference type="InterPro" id="IPR027417">
    <property type="entry name" value="P-loop_NTPase"/>
</dbReference>
<dbReference type="PANTHER" id="PTHR47396">
    <property type="entry name" value="TYPE I RESTRICTION ENZYME ECOKI R PROTEIN"/>
    <property type="match status" value="1"/>
</dbReference>
<name>A0A369MQ62_EGGLN</name>
<dbReference type="PANTHER" id="PTHR47396:SF1">
    <property type="entry name" value="ATP-DEPENDENT HELICASE IRC3-RELATED"/>
    <property type="match status" value="1"/>
</dbReference>
<dbReference type="CDD" id="cd18032">
    <property type="entry name" value="DEXHc_RE_I_III_res"/>
    <property type="match status" value="1"/>
</dbReference>
<dbReference type="SMART" id="SM00490">
    <property type="entry name" value="HELICc"/>
    <property type="match status" value="1"/>
</dbReference>
<evidence type="ECO:0000313" key="2">
    <source>
        <dbReference type="EMBL" id="RDB76303.1"/>
    </source>
</evidence>
<dbReference type="Gene3D" id="3.40.50.300">
    <property type="entry name" value="P-loop containing nucleotide triphosphate hydrolases"/>
    <property type="match status" value="2"/>
</dbReference>
<dbReference type="EMBL" id="PPTX01000022">
    <property type="protein sequence ID" value="RDB76303.1"/>
    <property type="molecule type" value="Genomic_DNA"/>
</dbReference>
<dbReference type="Proteomes" id="UP000253752">
    <property type="component" value="Unassembled WGS sequence"/>
</dbReference>
<dbReference type="AlphaFoldDB" id="A0A369MQ62"/>
<dbReference type="RefSeq" id="WP_114516614.1">
    <property type="nucleotide sequence ID" value="NZ_PPTX01000022.1"/>
</dbReference>
<proteinExistence type="predicted"/>
<dbReference type="SUPFAM" id="SSF52540">
    <property type="entry name" value="P-loop containing nucleoside triphosphate hydrolases"/>
    <property type="match status" value="1"/>
</dbReference>
<dbReference type="SMART" id="SM00487">
    <property type="entry name" value="DEXDc"/>
    <property type="match status" value="1"/>
</dbReference>
<comment type="caution">
    <text evidence="2">The sequence shown here is derived from an EMBL/GenBank/DDBJ whole genome shotgun (WGS) entry which is preliminary data.</text>
</comment>
<dbReference type="InterPro" id="IPR001650">
    <property type="entry name" value="Helicase_C-like"/>
</dbReference>
<evidence type="ECO:0000313" key="3">
    <source>
        <dbReference type="Proteomes" id="UP000253752"/>
    </source>
</evidence>
<sequence length="548" mass="60248">MGAVDLRPYQEEARRAVEREWDEGRAKTLLVLPTGCGKTIVFAMVAKDVVDGGGRVLVLAHRGELLDQAADKIGKATGLGCSVEKAERTSVGEWFRVTVGSVQTMMRPSRLERFPRDWFDAIIVDEAHHALSASYQAVLDWFDAADVLGVTATPDRGDRRDLGAYFDSIAYEYTLPRAIKEGYLCPIKAQTVPLAIDLAAVRTQSGDYSAGDLGTALDPYLDRIADEMLAAGCMERKTVVFLPLVKTSQKFRAILEAKGFRATEVNGDSDDRAETLAAFDAAGGGAVLCNSMLLTEGWDCPSVDCVVVLRPTKVRSLYCQMVGRGTRLSPETGKTELLLLDFLWHVERHELCRPAHLIAESEDVARAMTERLEQAGCPEDLEEVEREAAKDVVEERERALAEQLSAMRKRKRKLVDPLQFEMSIASEDLTGYVPQFAWEMAPASDAQKEALEKAGICPDEIGCAGKASLLMDKIAKRRAEGLATPKQIRQLEGRGFRRVGEWTMDQASALISRIAANGWRTPASIDPATYEPSREARAARVPTLRLGA</sequence>
<accession>A0A369MQ62</accession>
<dbReference type="GO" id="GO:0005524">
    <property type="term" value="F:ATP binding"/>
    <property type="evidence" value="ECO:0007669"/>
    <property type="project" value="InterPro"/>
</dbReference>
<dbReference type="InterPro" id="IPR006935">
    <property type="entry name" value="Helicase/UvrB_N"/>
</dbReference>
<dbReference type="Pfam" id="PF04851">
    <property type="entry name" value="ResIII"/>
    <property type="match status" value="1"/>
</dbReference>
<dbReference type="GO" id="GO:0016787">
    <property type="term" value="F:hydrolase activity"/>
    <property type="evidence" value="ECO:0007669"/>
    <property type="project" value="InterPro"/>
</dbReference>
<dbReference type="InterPro" id="IPR050742">
    <property type="entry name" value="Helicase_Restrict-Modif_Enz"/>
</dbReference>
<protein>
    <submittedName>
        <fullName evidence="2">DEAD/DEAH box helicase</fullName>
    </submittedName>
</protein>
<feature type="domain" description="Helicase ATP-binding" evidence="1">
    <location>
        <begin position="19"/>
        <end position="172"/>
    </location>
</feature>
<organism evidence="2 3">
    <name type="scientific">Eggerthella lenta</name>
    <name type="common">Eubacterium lentum</name>
    <dbReference type="NCBI Taxonomy" id="84112"/>
    <lineage>
        <taxon>Bacteria</taxon>
        <taxon>Bacillati</taxon>
        <taxon>Actinomycetota</taxon>
        <taxon>Coriobacteriia</taxon>
        <taxon>Eggerthellales</taxon>
        <taxon>Eggerthellaceae</taxon>
        <taxon>Eggerthella</taxon>
    </lineage>
</organism>
<keyword evidence="2" id="KW-0347">Helicase</keyword>
<keyword evidence="2" id="KW-0067">ATP-binding</keyword>
<dbReference type="GO" id="GO:0005829">
    <property type="term" value="C:cytosol"/>
    <property type="evidence" value="ECO:0007669"/>
    <property type="project" value="TreeGrafter"/>
</dbReference>